<dbReference type="GO" id="GO:0016020">
    <property type="term" value="C:membrane"/>
    <property type="evidence" value="ECO:0007669"/>
    <property type="project" value="TreeGrafter"/>
</dbReference>
<dbReference type="GO" id="GO:0005794">
    <property type="term" value="C:Golgi apparatus"/>
    <property type="evidence" value="ECO:0007669"/>
    <property type="project" value="TreeGrafter"/>
</dbReference>
<keyword evidence="2" id="KW-1185">Reference proteome</keyword>
<sequence>MKARPGLLYKFLNNSRLYVYGLLTEPGEQSAEFTIYGSYSGTHKWVVVQINLRKVL</sequence>
<keyword evidence="1" id="KW-0675">Receptor</keyword>
<accession>A0A9W9ZNN1</accession>
<proteinExistence type="predicted"/>
<reference evidence="1" key="1">
    <citation type="submission" date="2023-01" db="EMBL/GenBank/DDBJ databases">
        <title>Genome assembly of the deep-sea coral Lophelia pertusa.</title>
        <authorList>
            <person name="Herrera S."/>
            <person name="Cordes E."/>
        </authorList>
    </citation>
    <scope>NUCLEOTIDE SEQUENCE</scope>
    <source>
        <strain evidence="1">USNM1676648</strain>
        <tissue evidence="1">Polyp</tissue>
    </source>
</reference>
<dbReference type="InterPro" id="IPR050310">
    <property type="entry name" value="VPS10-sortilin"/>
</dbReference>
<protein>
    <submittedName>
        <fullName evidence="1">Sortilin- receptor</fullName>
    </submittedName>
</protein>
<dbReference type="EMBL" id="MU825889">
    <property type="protein sequence ID" value="KAJ7384304.1"/>
    <property type="molecule type" value="Genomic_DNA"/>
</dbReference>
<feature type="non-terminal residue" evidence="1">
    <location>
        <position position="56"/>
    </location>
</feature>
<dbReference type="Proteomes" id="UP001163046">
    <property type="component" value="Unassembled WGS sequence"/>
</dbReference>
<dbReference type="PANTHER" id="PTHR12106">
    <property type="entry name" value="SORTILIN RELATED"/>
    <property type="match status" value="1"/>
</dbReference>
<evidence type="ECO:0000313" key="2">
    <source>
        <dbReference type="Proteomes" id="UP001163046"/>
    </source>
</evidence>
<organism evidence="1 2">
    <name type="scientific">Desmophyllum pertusum</name>
    <dbReference type="NCBI Taxonomy" id="174260"/>
    <lineage>
        <taxon>Eukaryota</taxon>
        <taxon>Metazoa</taxon>
        <taxon>Cnidaria</taxon>
        <taxon>Anthozoa</taxon>
        <taxon>Hexacorallia</taxon>
        <taxon>Scleractinia</taxon>
        <taxon>Caryophylliina</taxon>
        <taxon>Caryophylliidae</taxon>
        <taxon>Desmophyllum</taxon>
    </lineage>
</organism>
<gene>
    <name evidence="1" type="primary">SORL1_15</name>
    <name evidence="1" type="ORF">OS493_022942</name>
</gene>
<dbReference type="OrthoDB" id="6772950at2759"/>
<dbReference type="PANTHER" id="PTHR12106:SF27">
    <property type="entry name" value="SORTILIN-RELATED RECEPTOR"/>
    <property type="match status" value="1"/>
</dbReference>
<dbReference type="GO" id="GO:0006892">
    <property type="term" value="P:post-Golgi vesicle-mediated transport"/>
    <property type="evidence" value="ECO:0007669"/>
    <property type="project" value="TreeGrafter"/>
</dbReference>
<evidence type="ECO:0000313" key="1">
    <source>
        <dbReference type="EMBL" id="KAJ7384304.1"/>
    </source>
</evidence>
<name>A0A9W9ZNN1_9CNID</name>
<comment type="caution">
    <text evidence="1">The sequence shown here is derived from an EMBL/GenBank/DDBJ whole genome shotgun (WGS) entry which is preliminary data.</text>
</comment>
<dbReference type="AlphaFoldDB" id="A0A9W9ZNN1"/>